<proteinExistence type="inferred from homology"/>
<comment type="similarity">
    <text evidence="2">Belongs to the OB-RGRP/VPS55 family.</text>
</comment>
<keyword evidence="4 6" id="KW-1133">Transmembrane helix</keyword>
<evidence type="ECO:0000256" key="4">
    <source>
        <dbReference type="ARBA" id="ARBA00022989"/>
    </source>
</evidence>
<evidence type="ECO:0000256" key="1">
    <source>
        <dbReference type="ARBA" id="ARBA00004141"/>
    </source>
</evidence>
<keyword evidence="8" id="KW-1185">Reference proteome</keyword>
<gene>
    <name evidence="7" type="primary">VPS55</name>
    <name evidence="7" type="ORF">FIM1_127</name>
</gene>
<dbReference type="EMBL" id="CP015054">
    <property type="protein sequence ID" value="QGN13489.1"/>
    <property type="molecule type" value="Genomic_DNA"/>
</dbReference>
<dbReference type="Proteomes" id="UP000422736">
    <property type="component" value="Chromosome 1"/>
</dbReference>
<dbReference type="Pfam" id="PF04133">
    <property type="entry name" value="Vps55"/>
    <property type="match status" value="1"/>
</dbReference>
<feature type="transmembrane region" description="Helical" evidence="6">
    <location>
        <begin position="12"/>
        <end position="36"/>
    </location>
</feature>
<sequence length="142" mass="15599">MGLQVSPLTKIICLSGVLALGFLLIILSCALFHNYYPLFDVLVFLLAPLPNALFGRSDGFSSHGEFLNESGRNGEDFGHFMTGILVSSGVLLPVVFHHARLINYESALMTLSGGLIIYLCIVVFTWFFNGSLESEDDNLFGY</sequence>
<name>A0ABX6EMU6_KLUMA</name>
<dbReference type="PANTHER" id="PTHR12050">
    <property type="entry name" value="LEPTIN RECEPTOR-RELATED"/>
    <property type="match status" value="1"/>
</dbReference>
<dbReference type="InterPro" id="IPR007262">
    <property type="entry name" value="Vps55/LEPROT"/>
</dbReference>
<evidence type="ECO:0000256" key="5">
    <source>
        <dbReference type="ARBA" id="ARBA00023136"/>
    </source>
</evidence>
<comment type="subcellular location">
    <subcellularLocation>
        <location evidence="1">Membrane</location>
        <topology evidence="1">Multi-pass membrane protein</topology>
    </subcellularLocation>
</comment>
<keyword evidence="3 6" id="KW-0812">Transmembrane</keyword>
<feature type="transmembrane region" description="Helical" evidence="6">
    <location>
        <begin position="77"/>
        <end position="96"/>
    </location>
</feature>
<protein>
    <submittedName>
        <fullName evidence="7">Vacuolar protein sorting-associated protein 55</fullName>
    </submittedName>
</protein>
<evidence type="ECO:0000256" key="2">
    <source>
        <dbReference type="ARBA" id="ARBA00005645"/>
    </source>
</evidence>
<accession>A0ABX6EMU6</accession>
<keyword evidence="5 6" id="KW-0472">Membrane</keyword>
<evidence type="ECO:0000256" key="3">
    <source>
        <dbReference type="ARBA" id="ARBA00022692"/>
    </source>
</evidence>
<dbReference type="PANTHER" id="PTHR12050:SF0">
    <property type="entry name" value="RH04491P"/>
    <property type="match status" value="1"/>
</dbReference>
<evidence type="ECO:0000256" key="6">
    <source>
        <dbReference type="SAM" id="Phobius"/>
    </source>
</evidence>
<feature type="transmembrane region" description="Helical" evidence="6">
    <location>
        <begin position="108"/>
        <end position="128"/>
    </location>
</feature>
<reference evidence="7 8" key="2">
    <citation type="submission" date="2019-11" db="EMBL/GenBank/DDBJ databases">
        <authorList>
            <person name="Lu H."/>
        </authorList>
    </citation>
    <scope>NUCLEOTIDE SEQUENCE [LARGE SCALE GENOMIC DNA]</scope>
    <source>
        <strain evidence="7 8">FIM1</strain>
    </source>
</reference>
<organism evidence="7 8">
    <name type="scientific">Kluyveromyces marxianus</name>
    <name type="common">Yeast</name>
    <name type="synonym">Candida kefyr</name>
    <dbReference type="NCBI Taxonomy" id="4911"/>
    <lineage>
        <taxon>Eukaryota</taxon>
        <taxon>Fungi</taxon>
        <taxon>Dikarya</taxon>
        <taxon>Ascomycota</taxon>
        <taxon>Saccharomycotina</taxon>
        <taxon>Saccharomycetes</taxon>
        <taxon>Saccharomycetales</taxon>
        <taxon>Saccharomycetaceae</taxon>
        <taxon>Kluyveromyces</taxon>
    </lineage>
</organism>
<evidence type="ECO:0000313" key="7">
    <source>
        <dbReference type="EMBL" id="QGN13489.1"/>
    </source>
</evidence>
<reference evidence="7 8" key="1">
    <citation type="submission" date="2016-03" db="EMBL/GenBank/DDBJ databases">
        <title>How can Kluyveromyces marxianus grow so fast - potential evolutionary course in Saccharomyces Complex revealed by comparative genomics.</title>
        <authorList>
            <person name="Mo W."/>
            <person name="Lu W."/>
            <person name="Yang X."/>
            <person name="Qi J."/>
            <person name="Lv H."/>
        </authorList>
    </citation>
    <scope>NUCLEOTIDE SEQUENCE [LARGE SCALE GENOMIC DNA]</scope>
    <source>
        <strain evidence="7 8">FIM1</strain>
    </source>
</reference>
<evidence type="ECO:0000313" key="8">
    <source>
        <dbReference type="Proteomes" id="UP000422736"/>
    </source>
</evidence>